<dbReference type="EMBL" id="VCKW01000020">
    <property type="protein sequence ID" value="TMR05567.1"/>
    <property type="molecule type" value="Genomic_DNA"/>
</dbReference>
<name>A0A5C4JIA1_9ACTN</name>
<dbReference type="InterPro" id="IPR025646">
    <property type="entry name" value="DUF4350"/>
</dbReference>
<feature type="region of interest" description="Disordered" evidence="1">
    <location>
        <begin position="1"/>
        <end position="27"/>
    </location>
</feature>
<dbReference type="Proteomes" id="UP000309174">
    <property type="component" value="Unassembled WGS sequence"/>
</dbReference>
<feature type="domain" description="DUF4350" evidence="3">
    <location>
        <begin position="65"/>
        <end position="236"/>
    </location>
</feature>
<feature type="transmembrane region" description="Helical" evidence="2">
    <location>
        <begin position="36"/>
        <end position="54"/>
    </location>
</feature>
<evidence type="ECO:0000259" key="3">
    <source>
        <dbReference type="Pfam" id="PF14258"/>
    </source>
</evidence>
<evidence type="ECO:0000256" key="2">
    <source>
        <dbReference type="SAM" id="Phobius"/>
    </source>
</evidence>
<gene>
    <name evidence="4" type="ORF">ETD83_05965</name>
</gene>
<keyword evidence="2" id="KW-0812">Transmembrane</keyword>
<reference evidence="4 5" key="1">
    <citation type="submission" date="2019-05" db="EMBL/GenBank/DDBJ databases">
        <title>Draft genome sequence of Actinomadura sp. 14C53.</title>
        <authorList>
            <person name="Saricaoglu S."/>
            <person name="Isik K."/>
        </authorList>
    </citation>
    <scope>NUCLEOTIDE SEQUENCE [LARGE SCALE GENOMIC DNA]</scope>
    <source>
        <strain evidence="4 5">14C53</strain>
    </source>
</reference>
<organism evidence="4 5">
    <name type="scientific">Actinomadura soli</name>
    <dbReference type="NCBI Taxonomy" id="2508997"/>
    <lineage>
        <taxon>Bacteria</taxon>
        <taxon>Bacillati</taxon>
        <taxon>Actinomycetota</taxon>
        <taxon>Actinomycetes</taxon>
        <taxon>Streptosporangiales</taxon>
        <taxon>Thermomonosporaceae</taxon>
        <taxon>Actinomadura</taxon>
    </lineage>
</organism>
<sequence>MVTQTPPRSGAGQAGPTGAEPSARQVAGRRWRSARGVVAVILAMVVIAIILAALRPSTSAQALDPESPKQDGSRALAEILRQNGAQVTVARHADDAVEAAGPGTVMVVTRTERLTNEDLILLSNAQADLLLVRPTSFALADLAPRVRKDGPTFEDADEPGCSLQAATLAGAVAFHESETYEVRGGSATECYKTEYGSARVVQVQNGAHTVTVLGSASPLTNRRLTEEGNAALGMNLAGAATGSSVVWLVPDLPESGSGAGQESLTDLLPFGVKLFFLELLVAVVLVALWRSRRLGPVVAEALPVIVRSAETVEGRARLYRAGHARDRASDALRSGARERVVPLLGLPRSRAQDPSAAQEIVTAVARRTTYDETYVGAALYGPEPLDDAGLIALSDVLDDLERQVRQS</sequence>
<evidence type="ECO:0000313" key="5">
    <source>
        <dbReference type="Proteomes" id="UP000309174"/>
    </source>
</evidence>
<dbReference type="RefSeq" id="WP_138644037.1">
    <property type="nucleotide sequence ID" value="NZ_VCKW01000020.1"/>
</dbReference>
<keyword evidence="5" id="KW-1185">Reference proteome</keyword>
<keyword evidence="2" id="KW-0472">Membrane</keyword>
<proteinExistence type="predicted"/>
<evidence type="ECO:0000313" key="4">
    <source>
        <dbReference type="EMBL" id="TMR05567.1"/>
    </source>
</evidence>
<keyword evidence="2" id="KW-1133">Transmembrane helix</keyword>
<dbReference type="OrthoDB" id="5241668at2"/>
<dbReference type="Pfam" id="PF14258">
    <property type="entry name" value="DUF4350"/>
    <property type="match status" value="1"/>
</dbReference>
<dbReference type="AlphaFoldDB" id="A0A5C4JIA1"/>
<accession>A0A5C4JIA1</accession>
<protein>
    <submittedName>
        <fullName evidence="4">DUF4350 domain-containing protein</fullName>
    </submittedName>
</protein>
<comment type="caution">
    <text evidence="4">The sequence shown here is derived from an EMBL/GenBank/DDBJ whole genome shotgun (WGS) entry which is preliminary data.</text>
</comment>
<evidence type="ECO:0000256" key="1">
    <source>
        <dbReference type="SAM" id="MobiDB-lite"/>
    </source>
</evidence>